<dbReference type="PANTHER" id="PTHR37783">
    <property type="entry name" value="MEMBRANE PROTEIN, PUTATIVE (AFU_ORTHOLOGUE AFUA_1G04315)-RELATED"/>
    <property type="match status" value="1"/>
</dbReference>
<keyword evidence="3" id="KW-1185">Reference proteome</keyword>
<reference evidence="2 3" key="1">
    <citation type="submission" date="2018-12" db="EMBL/GenBank/DDBJ databases">
        <title>Draft genome sequence of Xylaria grammica IHI A82.</title>
        <authorList>
            <person name="Buettner E."/>
            <person name="Kellner H."/>
        </authorList>
    </citation>
    <scope>NUCLEOTIDE SEQUENCE [LARGE SCALE GENOMIC DNA]</scope>
    <source>
        <strain evidence="2 3">IHI A82</strain>
    </source>
</reference>
<keyword evidence="1" id="KW-1133">Transmembrane helix</keyword>
<dbReference type="InterPro" id="IPR028110">
    <property type="entry name" value="TMEM254"/>
</dbReference>
<accession>A0A439CRS0</accession>
<feature type="non-terminal residue" evidence="2">
    <location>
        <position position="1"/>
    </location>
</feature>
<comment type="caution">
    <text evidence="2">The sequence shown here is derived from an EMBL/GenBank/DDBJ whole genome shotgun (WGS) entry which is preliminary data.</text>
</comment>
<dbReference type="Proteomes" id="UP000286045">
    <property type="component" value="Unassembled WGS sequence"/>
</dbReference>
<keyword evidence="1" id="KW-0812">Transmembrane</keyword>
<keyword evidence="1" id="KW-0472">Membrane</keyword>
<proteinExistence type="predicted"/>
<dbReference type="Pfam" id="PF14934">
    <property type="entry name" value="TMEM254"/>
    <property type="match status" value="1"/>
</dbReference>
<organism evidence="2 3">
    <name type="scientific">Xylaria grammica</name>
    <dbReference type="NCBI Taxonomy" id="363999"/>
    <lineage>
        <taxon>Eukaryota</taxon>
        <taxon>Fungi</taxon>
        <taxon>Dikarya</taxon>
        <taxon>Ascomycota</taxon>
        <taxon>Pezizomycotina</taxon>
        <taxon>Sordariomycetes</taxon>
        <taxon>Xylariomycetidae</taxon>
        <taxon>Xylariales</taxon>
        <taxon>Xylariaceae</taxon>
        <taxon>Xylaria</taxon>
    </lineage>
</organism>
<name>A0A439CRS0_9PEZI</name>
<dbReference type="PANTHER" id="PTHR37783:SF1">
    <property type="entry name" value="MEMBRANE PROTEIN, PUTATIVE (AFU_ORTHOLOGUE AFUA_1G04315)-RELATED"/>
    <property type="match status" value="1"/>
</dbReference>
<gene>
    <name evidence="2" type="ORF">EKO27_g10233</name>
</gene>
<dbReference type="AlphaFoldDB" id="A0A439CRS0"/>
<feature type="transmembrane region" description="Helical" evidence="1">
    <location>
        <begin position="6"/>
        <end position="27"/>
    </location>
</feature>
<evidence type="ECO:0000313" key="3">
    <source>
        <dbReference type="Proteomes" id="UP000286045"/>
    </source>
</evidence>
<sequence length="79" mass="8909">YGAAGFAWLVKAIFVPVVAIHVTEAWWMANTRLAKYGVETGSALWFKWVLQTFLEGVPAFLRFDGLVQEARKKKDAAKH</sequence>
<evidence type="ECO:0000256" key="1">
    <source>
        <dbReference type="SAM" id="Phobius"/>
    </source>
</evidence>
<dbReference type="EMBL" id="RYZI01000507">
    <property type="protein sequence ID" value="RWA04866.1"/>
    <property type="molecule type" value="Genomic_DNA"/>
</dbReference>
<evidence type="ECO:0000313" key="2">
    <source>
        <dbReference type="EMBL" id="RWA04866.1"/>
    </source>
</evidence>
<protein>
    <submittedName>
        <fullName evidence="2">Uncharacterized protein</fullName>
    </submittedName>
</protein>